<dbReference type="EMBL" id="CAMPGE010014922">
    <property type="protein sequence ID" value="CAI2373570.1"/>
    <property type="molecule type" value="Genomic_DNA"/>
</dbReference>
<keyword evidence="2" id="KW-1185">Reference proteome</keyword>
<evidence type="ECO:0000313" key="2">
    <source>
        <dbReference type="Proteomes" id="UP001295684"/>
    </source>
</evidence>
<dbReference type="Proteomes" id="UP001295684">
    <property type="component" value="Unassembled WGS sequence"/>
</dbReference>
<protein>
    <submittedName>
        <fullName evidence="1">Uncharacterized protein</fullName>
    </submittedName>
</protein>
<name>A0AAD1XJ70_EUPCR</name>
<gene>
    <name evidence="1" type="ORF">ECRASSUSDP1_LOCUS14916</name>
</gene>
<sequence>MKSYYEKDIEDYSVSLLHNMCFPKPLSQHQTAPILFKFYRSRAVFTCNKSQAKDRKRMNFLMPTRSVRSIMIRIPFQKSHLNWILSNSTEGRLN</sequence>
<reference evidence="1" key="1">
    <citation type="submission" date="2023-07" db="EMBL/GenBank/DDBJ databases">
        <authorList>
            <consortium name="AG Swart"/>
            <person name="Singh M."/>
            <person name="Singh A."/>
            <person name="Seah K."/>
            <person name="Emmerich C."/>
        </authorList>
    </citation>
    <scope>NUCLEOTIDE SEQUENCE</scope>
    <source>
        <strain evidence="1">DP1</strain>
    </source>
</reference>
<organism evidence="1 2">
    <name type="scientific">Euplotes crassus</name>
    <dbReference type="NCBI Taxonomy" id="5936"/>
    <lineage>
        <taxon>Eukaryota</taxon>
        <taxon>Sar</taxon>
        <taxon>Alveolata</taxon>
        <taxon>Ciliophora</taxon>
        <taxon>Intramacronucleata</taxon>
        <taxon>Spirotrichea</taxon>
        <taxon>Hypotrichia</taxon>
        <taxon>Euplotida</taxon>
        <taxon>Euplotidae</taxon>
        <taxon>Moneuplotes</taxon>
    </lineage>
</organism>
<accession>A0AAD1XJ70</accession>
<evidence type="ECO:0000313" key="1">
    <source>
        <dbReference type="EMBL" id="CAI2373570.1"/>
    </source>
</evidence>
<comment type="caution">
    <text evidence="1">The sequence shown here is derived from an EMBL/GenBank/DDBJ whole genome shotgun (WGS) entry which is preliminary data.</text>
</comment>
<dbReference type="AlphaFoldDB" id="A0AAD1XJ70"/>
<proteinExistence type="predicted"/>